<name>A0AA88J9R2_FICCA</name>
<evidence type="ECO:0000313" key="2">
    <source>
        <dbReference type="Proteomes" id="UP001187192"/>
    </source>
</evidence>
<dbReference type="Proteomes" id="UP001187192">
    <property type="component" value="Unassembled WGS sequence"/>
</dbReference>
<reference evidence="1" key="1">
    <citation type="submission" date="2023-07" db="EMBL/GenBank/DDBJ databases">
        <title>draft genome sequence of fig (Ficus carica).</title>
        <authorList>
            <person name="Takahashi T."/>
            <person name="Nishimura K."/>
        </authorList>
    </citation>
    <scope>NUCLEOTIDE SEQUENCE</scope>
</reference>
<sequence length="110" mass="12708">MLFARERKTANKRARAQHLIYLDKEVIDLDMFPDIDEEKEFMESSEVIAKIEDQPIVIDQNQDYHSRDEPPGTAAVVINSGDPIKGYAPNSRTFVVQELHRSLKFKSLFD</sequence>
<keyword evidence="2" id="KW-1185">Reference proteome</keyword>
<protein>
    <submittedName>
        <fullName evidence="1">Uncharacterized protein</fullName>
    </submittedName>
</protein>
<dbReference type="EMBL" id="BTGU01000276">
    <property type="protein sequence ID" value="GMN65977.1"/>
    <property type="molecule type" value="Genomic_DNA"/>
</dbReference>
<accession>A0AA88J9R2</accession>
<proteinExistence type="predicted"/>
<evidence type="ECO:0000313" key="1">
    <source>
        <dbReference type="EMBL" id="GMN65977.1"/>
    </source>
</evidence>
<dbReference type="AlphaFoldDB" id="A0AA88J9R2"/>
<comment type="caution">
    <text evidence="1">The sequence shown here is derived from an EMBL/GenBank/DDBJ whole genome shotgun (WGS) entry which is preliminary data.</text>
</comment>
<organism evidence="1 2">
    <name type="scientific">Ficus carica</name>
    <name type="common">Common fig</name>
    <dbReference type="NCBI Taxonomy" id="3494"/>
    <lineage>
        <taxon>Eukaryota</taxon>
        <taxon>Viridiplantae</taxon>
        <taxon>Streptophyta</taxon>
        <taxon>Embryophyta</taxon>
        <taxon>Tracheophyta</taxon>
        <taxon>Spermatophyta</taxon>
        <taxon>Magnoliopsida</taxon>
        <taxon>eudicotyledons</taxon>
        <taxon>Gunneridae</taxon>
        <taxon>Pentapetalae</taxon>
        <taxon>rosids</taxon>
        <taxon>fabids</taxon>
        <taxon>Rosales</taxon>
        <taxon>Moraceae</taxon>
        <taxon>Ficeae</taxon>
        <taxon>Ficus</taxon>
    </lineage>
</organism>
<gene>
    <name evidence="1" type="ORF">TIFTF001_035044</name>
</gene>